<feature type="compositionally biased region" description="Acidic residues" evidence="1">
    <location>
        <begin position="330"/>
        <end position="341"/>
    </location>
</feature>
<feature type="region of interest" description="Disordered" evidence="1">
    <location>
        <begin position="298"/>
        <end position="342"/>
    </location>
</feature>
<feature type="compositionally biased region" description="Polar residues" evidence="1">
    <location>
        <begin position="231"/>
        <end position="257"/>
    </location>
</feature>
<dbReference type="Pfam" id="PF17175">
    <property type="entry name" value="MOLO1"/>
    <property type="match status" value="1"/>
</dbReference>
<evidence type="ECO:0000256" key="2">
    <source>
        <dbReference type="SAM" id="Phobius"/>
    </source>
</evidence>
<feature type="compositionally biased region" description="Basic and acidic residues" evidence="1">
    <location>
        <begin position="318"/>
        <end position="329"/>
    </location>
</feature>
<feature type="region of interest" description="Disordered" evidence="1">
    <location>
        <begin position="355"/>
        <end position="418"/>
    </location>
</feature>
<dbReference type="Proteomes" id="UP000095287">
    <property type="component" value="Unplaced"/>
</dbReference>
<keyword evidence="2" id="KW-1133">Transmembrane helix</keyword>
<accession>A0A1I7YPA6</accession>
<keyword evidence="2" id="KW-0472">Membrane</keyword>
<name>A0A1I7YPA6_9BILA</name>
<keyword evidence="2" id="KW-0812">Transmembrane</keyword>
<evidence type="ECO:0000313" key="5">
    <source>
        <dbReference type="WBParaSite" id="L893_g18113.t1"/>
    </source>
</evidence>
<evidence type="ECO:0000256" key="3">
    <source>
        <dbReference type="SAM" id="SignalP"/>
    </source>
</evidence>
<keyword evidence="3" id="KW-0732">Signal</keyword>
<proteinExistence type="predicted"/>
<evidence type="ECO:0000313" key="4">
    <source>
        <dbReference type="Proteomes" id="UP000095287"/>
    </source>
</evidence>
<evidence type="ECO:0000256" key="1">
    <source>
        <dbReference type="SAM" id="MobiDB-lite"/>
    </source>
</evidence>
<keyword evidence="4" id="KW-1185">Reference proteome</keyword>
<feature type="compositionally biased region" description="Polar residues" evidence="1">
    <location>
        <begin position="298"/>
        <end position="317"/>
    </location>
</feature>
<feature type="compositionally biased region" description="Polar residues" evidence="1">
    <location>
        <begin position="360"/>
        <end position="375"/>
    </location>
</feature>
<feature type="transmembrane region" description="Helical" evidence="2">
    <location>
        <begin position="265"/>
        <end position="287"/>
    </location>
</feature>
<feature type="chain" id="PRO_5009312432" evidence="3">
    <location>
        <begin position="20"/>
        <end position="450"/>
    </location>
</feature>
<feature type="compositionally biased region" description="Basic and acidic residues" evidence="1">
    <location>
        <begin position="402"/>
        <end position="412"/>
    </location>
</feature>
<dbReference type="InterPro" id="IPR033438">
    <property type="entry name" value="MOLO1"/>
</dbReference>
<dbReference type="Gene3D" id="3.10.310.50">
    <property type="match status" value="1"/>
</dbReference>
<feature type="signal peptide" evidence="3">
    <location>
        <begin position="1"/>
        <end position="19"/>
    </location>
</feature>
<dbReference type="PANTHER" id="PTHR33748:SF2">
    <property type="entry name" value="CONSERVED PLASMA MEMBRANE PROTEIN"/>
    <property type="match status" value="1"/>
</dbReference>
<dbReference type="WBParaSite" id="L893_g18113.t1">
    <property type="protein sequence ID" value="L893_g18113.t1"/>
    <property type="gene ID" value="L893_g18113"/>
</dbReference>
<dbReference type="GO" id="GO:0005892">
    <property type="term" value="C:acetylcholine-gated channel complex"/>
    <property type="evidence" value="ECO:0007669"/>
    <property type="project" value="InterPro"/>
</dbReference>
<dbReference type="AlphaFoldDB" id="A0A1I7YPA6"/>
<protein>
    <submittedName>
        <fullName evidence="5">TPM_phosphatase domain-containing protein</fullName>
    </submittedName>
</protein>
<sequence>MLSLLSLLLTSGTILRADTEEWTPATYPNPRLNPKACNTWENSTLCDPDHILTDKWRADIDSTIKSIERQLEESDVQYIDSAHCTCSLNVTEPVRLYVVLAKRIKSETNESVSDGDLTSFGDELMRLYGLGDQECKNFLFIIGVQTYKAYVRVSRSFGHSFLTFVTVQTGKDLQLPSDMMERIFSQVTNLFNSRNYMEVLSKIIEETGREMLLAFKTEEATSELIKELSESTENPQETTDTEAATSENDSVLSTTSHSESEKTPIVTWILISIVGMLIVFSVVALMFQMVWKRGQQKPVETQTVVSVNNNDYPSSPGSEKRCYSEKTENSDDESCSQEDDNPYMSVTKQTFIQTVVDESAPSTTDRSGTDETLPQSIMLEGGETTVDTAKKPEDTVSSNVECNEHDSSEKKSSSRVKINSLDLSTDFIESLSPFEGGYHQQEDKSVSSKL</sequence>
<organism evidence="4 5">
    <name type="scientific">Steinernema glaseri</name>
    <dbReference type="NCBI Taxonomy" id="37863"/>
    <lineage>
        <taxon>Eukaryota</taxon>
        <taxon>Metazoa</taxon>
        <taxon>Ecdysozoa</taxon>
        <taxon>Nematoda</taxon>
        <taxon>Chromadorea</taxon>
        <taxon>Rhabditida</taxon>
        <taxon>Tylenchina</taxon>
        <taxon>Panagrolaimomorpha</taxon>
        <taxon>Strongyloidoidea</taxon>
        <taxon>Steinernematidae</taxon>
        <taxon>Steinernema</taxon>
    </lineage>
</organism>
<reference evidence="5" key="1">
    <citation type="submission" date="2016-11" db="UniProtKB">
        <authorList>
            <consortium name="WormBaseParasite"/>
        </authorList>
    </citation>
    <scope>IDENTIFICATION</scope>
</reference>
<feature type="region of interest" description="Disordered" evidence="1">
    <location>
        <begin position="224"/>
        <end position="257"/>
    </location>
</feature>
<dbReference type="PANTHER" id="PTHR33748">
    <property type="entry name" value="PROTEIN CBG04600"/>
    <property type="match status" value="1"/>
</dbReference>